<dbReference type="Proteomes" id="UP000307720">
    <property type="component" value="Unassembled WGS sequence"/>
</dbReference>
<gene>
    <name evidence="1" type="ORF">E5357_17245</name>
</gene>
<proteinExistence type="predicted"/>
<dbReference type="EMBL" id="SRZB01000085">
    <property type="protein sequence ID" value="TGX96137.1"/>
    <property type="molecule type" value="Genomic_DNA"/>
</dbReference>
<accession>A0AC61QUF6</accession>
<evidence type="ECO:0000313" key="1">
    <source>
        <dbReference type="EMBL" id="TGX96137.1"/>
    </source>
</evidence>
<sequence>MFWHNFKYTVKTLLGDKMLIFWTFAFPVILGAFFYMAFSDIEDSEKLHVIDIAVVENTGFRESEMWKESLEALSDEASGEQVFCTKYVSEEEAKRLLSEKEIAGYFMLADGEPQVTVASDGINETVLKYVVEEIYQTEEIVRNTAERRIQQGEMPTAEFYEQLSKEVMNLVDSENGGIRDISGANLSYTIIEFYTLIAMTCLYGGILGMVAVNQNLANMSSKGKRVSVSPVGKSRMILSSVLAGYVIQMVGVALLFAFTIFVLHVDYGNHLPLIVLLALCGGLAGLSVGIAIAVLVKSGDNVKTGIVISVTMAGCFLSGMMGITMKYLVDKNIPLLNLLNPANMITDGLYALYYYDTFDRYWQNAASLLVFAFSMILFSVLGLRRQKYDSI</sequence>
<organism evidence="1 2">
    <name type="scientific">Hominisplanchenecus murintestinalis</name>
    <dbReference type="NCBI Taxonomy" id="2941517"/>
    <lineage>
        <taxon>Bacteria</taxon>
        <taxon>Bacillati</taxon>
        <taxon>Bacillota</taxon>
        <taxon>Clostridia</taxon>
        <taxon>Lachnospirales</taxon>
        <taxon>Lachnospiraceae</taxon>
        <taxon>Hominisplanchenecus</taxon>
    </lineage>
</organism>
<protein>
    <submittedName>
        <fullName evidence="1">ABC transporter permease</fullName>
    </submittedName>
</protein>
<keyword evidence="2" id="KW-1185">Reference proteome</keyword>
<name>A0AC61QUF6_9FIRM</name>
<reference evidence="1" key="1">
    <citation type="submission" date="2019-04" db="EMBL/GenBank/DDBJ databases">
        <title>Microbes associate with the intestines of laboratory mice.</title>
        <authorList>
            <person name="Navarre W."/>
            <person name="Wong E."/>
            <person name="Huang K."/>
            <person name="Tropini C."/>
            <person name="Ng K."/>
            <person name="Yu B."/>
        </authorList>
    </citation>
    <scope>NUCLEOTIDE SEQUENCE</scope>
    <source>
        <strain evidence="1">NM72_1-8</strain>
    </source>
</reference>
<evidence type="ECO:0000313" key="2">
    <source>
        <dbReference type="Proteomes" id="UP000307720"/>
    </source>
</evidence>
<comment type="caution">
    <text evidence="1">The sequence shown here is derived from an EMBL/GenBank/DDBJ whole genome shotgun (WGS) entry which is preliminary data.</text>
</comment>